<evidence type="ECO:0000313" key="1">
    <source>
        <dbReference type="EMBL" id="KAH9315833.1"/>
    </source>
</evidence>
<dbReference type="Proteomes" id="UP000824469">
    <property type="component" value="Unassembled WGS sequence"/>
</dbReference>
<evidence type="ECO:0000313" key="2">
    <source>
        <dbReference type="Proteomes" id="UP000824469"/>
    </source>
</evidence>
<dbReference type="EMBL" id="JAHRHJ020000005">
    <property type="protein sequence ID" value="KAH9315833.1"/>
    <property type="molecule type" value="Genomic_DNA"/>
</dbReference>
<feature type="non-terminal residue" evidence="1">
    <location>
        <position position="1"/>
    </location>
</feature>
<proteinExistence type="predicted"/>
<dbReference type="AlphaFoldDB" id="A0AA38G6V6"/>
<gene>
    <name evidence="1" type="ORF">KI387_024460</name>
</gene>
<organism evidence="1 2">
    <name type="scientific">Taxus chinensis</name>
    <name type="common">Chinese yew</name>
    <name type="synonym">Taxus wallichiana var. chinensis</name>
    <dbReference type="NCBI Taxonomy" id="29808"/>
    <lineage>
        <taxon>Eukaryota</taxon>
        <taxon>Viridiplantae</taxon>
        <taxon>Streptophyta</taxon>
        <taxon>Embryophyta</taxon>
        <taxon>Tracheophyta</taxon>
        <taxon>Spermatophyta</taxon>
        <taxon>Pinopsida</taxon>
        <taxon>Pinidae</taxon>
        <taxon>Conifers II</taxon>
        <taxon>Cupressales</taxon>
        <taxon>Taxaceae</taxon>
        <taxon>Taxus</taxon>
    </lineage>
</organism>
<accession>A0AA38G6V6</accession>
<keyword evidence="2" id="KW-1185">Reference proteome</keyword>
<comment type="caution">
    <text evidence="1">The sequence shown here is derived from an EMBL/GenBank/DDBJ whole genome shotgun (WGS) entry which is preliminary data.</text>
</comment>
<feature type="non-terminal residue" evidence="1">
    <location>
        <position position="50"/>
    </location>
</feature>
<protein>
    <submittedName>
        <fullName evidence="1">Uncharacterized protein</fullName>
    </submittedName>
</protein>
<sequence length="50" mass="5589">HFKLSKEQSLKTEEDRIQMSGVSYSSVVGSLMYAMVYTRHDISHAVGVVS</sequence>
<name>A0AA38G6V6_TAXCH</name>
<reference evidence="1 2" key="1">
    <citation type="journal article" date="2021" name="Nat. Plants">
        <title>The Taxus genome provides insights into paclitaxel biosynthesis.</title>
        <authorList>
            <person name="Xiong X."/>
            <person name="Gou J."/>
            <person name="Liao Q."/>
            <person name="Li Y."/>
            <person name="Zhou Q."/>
            <person name="Bi G."/>
            <person name="Li C."/>
            <person name="Du R."/>
            <person name="Wang X."/>
            <person name="Sun T."/>
            <person name="Guo L."/>
            <person name="Liang H."/>
            <person name="Lu P."/>
            <person name="Wu Y."/>
            <person name="Zhang Z."/>
            <person name="Ro D.K."/>
            <person name="Shang Y."/>
            <person name="Huang S."/>
            <person name="Yan J."/>
        </authorList>
    </citation>
    <scope>NUCLEOTIDE SEQUENCE [LARGE SCALE GENOMIC DNA]</scope>
    <source>
        <strain evidence="1">Ta-2019</strain>
    </source>
</reference>